<dbReference type="Pfam" id="PF03109">
    <property type="entry name" value="ABC1"/>
    <property type="match status" value="1"/>
</dbReference>
<dbReference type="Gene3D" id="1.10.510.10">
    <property type="entry name" value="Transferase(Phosphotransferase) domain 1"/>
    <property type="match status" value="1"/>
</dbReference>
<keyword evidence="3" id="KW-1185">Reference proteome</keyword>
<dbReference type="InterPro" id="IPR051130">
    <property type="entry name" value="Mito_struct-func_regulator"/>
</dbReference>
<feature type="domain" description="Protein kinase" evidence="1">
    <location>
        <begin position="163"/>
        <end position="507"/>
    </location>
</feature>
<dbReference type="STRING" id="2769.R7QBN2"/>
<dbReference type="RefSeq" id="XP_005714655.1">
    <property type="nucleotide sequence ID" value="XM_005714598.1"/>
</dbReference>
<dbReference type="AlphaFoldDB" id="R7QBN2"/>
<dbReference type="OMA" id="ICNGPEA"/>
<dbReference type="EMBL" id="HG001706">
    <property type="protein sequence ID" value="CDF34836.1"/>
    <property type="molecule type" value="Genomic_DNA"/>
</dbReference>
<dbReference type="InterPro" id="IPR000719">
    <property type="entry name" value="Prot_kinase_dom"/>
</dbReference>
<dbReference type="CDD" id="cd05121">
    <property type="entry name" value="ABC1_ADCK3-like"/>
    <property type="match status" value="1"/>
</dbReference>
<evidence type="ECO:0000313" key="2">
    <source>
        <dbReference type="EMBL" id="CDF34836.1"/>
    </source>
</evidence>
<dbReference type="SUPFAM" id="SSF56112">
    <property type="entry name" value="Protein kinase-like (PK-like)"/>
    <property type="match status" value="1"/>
</dbReference>
<accession>R7QBN2</accession>
<dbReference type="InterPro" id="IPR004147">
    <property type="entry name" value="ABC1_dom"/>
</dbReference>
<dbReference type="Gramene" id="CDF34836">
    <property type="protein sequence ID" value="CDF34836"/>
    <property type="gene ID" value="CHC_T00003741001"/>
</dbReference>
<sequence>MPLPYQFGPSIVCPRRPRSVAPRHVPVAFATPNLNALSVRSRQIRRSLEFWRRVIAIWTSFKVTQAYVALQRRFRKPDWPAKVWSEQHVRAGDKMLDLCTSLKGFYVKSGQLVALQAFVPMVIRRKLAILQDDMPPMSAEESRRVIDEELQKLGKSSAIFESLNLDNVLGSASIAQVHRGKLRGGQQVAVKVQFPEMEALMLSDLANYRVLAEVLQRTELKFDLIGPVKELAKQVAMEFDFVAEAEGMDEIRRALRQYRSVSVPAAVPGLVSRRLLVMTYLDGVPLTKLDGKLGKFRSDRVVRRIGRKVLENLTACYGKMILSDGFFQADCHPGNILVRNAKIDIGLLDFGQTKRFSGEQRVAFARLVDAMSRQDTRGIRVGLEGLGIHIKASKRARRGQCRKTTLTAEEQLAYTMFDTAAVPGVSDNPFSEDSALRVATVDELPQDLVFLLRTMQLLRGISSATFNADFSMVAYWGDIARAQLRGLSRASPALSPGGDLFVTVERS</sequence>
<dbReference type="GO" id="GO:0005524">
    <property type="term" value="F:ATP binding"/>
    <property type="evidence" value="ECO:0007669"/>
    <property type="project" value="InterPro"/>
</dbReference>
<dbReference type="PhylomeDB" id="R7QBN2"/>
<evidence type="ECO:0000259" key="1">
    <source>
        <dbReference type="PROSITE" id="PS50011"/>
    </source>
</evidence>
<dbReference type="KEGG" id="ccp:CHC_T00003741001"/>
<dbReference type="PROSITE" id="PS50011">
    <property type="entry name" value="PROTEIN_KINASE_DOM"/>
    <property type="match status" value="1"/>
</dbReference>
<dbReference type="PANTHER" id="PTHR43173:SF12">
    <property type="entry name" value="PROTEIN KINASE SUPERFAMILY PROTEIN"/>
    <property type="match status" value="1"/>
</dbReference>
<proteinExistence type="predicted"/>
<protein>
    <recommendedName>
        <fullName evidence="1">Protein kinase domain-containing protein</fullName>
    </recommendedName>
</protein>
<gene>
    <name evidence="2" type="ORF">CHC_T00003741001</name>
</gene>
<dbReference type="OrthoDB" id="3776at2759"/>
<organism evidence="2 3">
    <name type="scientific">Chondrus crispus</name>
    <name type="common">Carrageen Irish moss</name>
    <name type="synonym">Polymorpha crispa</name>
    <dbReference type="NCBI Taxonomy" id="2769"/>
    <lineage>
        <taxon>Eukaryota</taxon>
        <taxon>Rhodophyta</taxon>
        <taxon>Florideophyceae</taxon>
        <taxon>Rhodymeniophycidae</taxon>
        <taxon>Gigartinales</taxon>
        <taxon>Gigartinaceae</taxon>
        <taxon>Chondrus</taxon>
    </lineage>
</organism>
<dbReference type="GO" id="GO:0004672">
    <property type="term" value="F:protein kinase activity"/>
    <property type="evidence" value="ECO:0007669"/>
    <property type="project" value="InterPro"/>
</dbReference>
<evidence type="ECO:0000313" key="3">
    <source>
        <dbReference type="Proteomes" id="UP000012073"/>
    </source>
</evidence>
<name>R7QBN2_CHOCR</name>
<dbReference type="Proteomes" id="UP000012073">
    <property type="component" value="Unassembled WGS sequence"/>
</dbReference>
<dbReference type="InterPro" id="IPR011009">
    <property type="entry name" value="Kinase-like_dom_sf"/>
</dbReference>
<dbReference type="PANTHER" id="PTHR43173">
    <property type="entry name" value="ABC1 FAMILY PROTEIN"/>
    <property type="match status" value="1"/>
</dbReference>
<reference evidence="3" key="1">
    <citation type="journal article" date="2013" name="Proc. Natl. Acad. Sci. U.S.A.">
        <title>Genome structure and metabolic features in the red seaweed Chondrus crispus shed light on evolution of the Archaeplastida.</title>
        <authorList>
            <person name="Collen J."/>
            <person name="Porcel B."/>
            <person name="Carre W."/>
            <person name="Ball S.G."/>
            <person name="Chaparro C."/>
            <person name="Tonon T."/>
            <person name="Barbeyron T."/>
            <person name="Michel G."/>
            <person name="Noel B."/>
            <person name="Valentin K."/>
            <person name="Elias M."/>
            <person name="Artiguenave F."/>
            <person name="Arun A."/>
            <person name="Aury J.M."/>
            <person name="Barbosa-Neto J.F."/>
            <person name="Bothwell J.H."/>
            <person name="Bouget F.Y."/>
            <person name="Brillet L."/>
            <person name="Cabello-Hurtado F."/>
            <person name="Capella-Gutierrez S."/>
            <person name="Charrier B."/>
            <person name="Cladiere L."/>
            <person name="Cock J.M."/>
            <person name="Coelho S.M."/>
            <person name="Colleoni C."/>
            <person name="Czjzek M."/>
            <person name="Da Silva C."/>
            <person name="Delage L."/>
            <person name="Denoeud F."/>
            <person name="Deschamps P."/>
            <person name="Dittami S.M."/>
            <person name="Gabaldon T."/>
            <person name="Gachon C.M."/>
            <person name="Groisillier A."/>
            <person name="Herve C."/>
            <person name="Jabbari K."/>
            <person name="Katinka M."/>
            <person name="Kloareg B."/>
            <person name="Kowalczyk N."/>
            <person name="Labadie K."/>
            <person name="Leblanc C."/>
            <person name="Lopez P.J."/>
            <person name="McLachlan D.H."/>
            <person name="Meslet-Cladiere L."/>
            <person name="Moustafa A."/>
            <person name="Nehr Z."/>
            <person name="Nyvall Collen P."/>
            <person name="Panaud O."/>
            <person name="Partensky F."/>
            <person name="Poulain J."/>
            <person name="Rensing S.A."/>
            <person name="Rousvoal S."/>
            <person name="Samson G."/>
            <person name="Symeonidi A."/>
            <person name="Weissenbach J."/>
            <person name="Zambounis A."/>
            <person name="Wincker P."/>
            <person name="Boyen C."/>
        </authorList>
    </citation>
    <scope>NUCLEOTIDE SEQUENCE [LARGE SCALE GENOMIC DNA]</scope>
    <source>
        <strain evidence="3">cv. Stackhouse</strain>
    </source>
</reference>
<dbReference type="GeneID" id="17322355"/>